<gene>
    <name evidence="1" type="ORF">RchiOBHm_Chr7g0243751</name>
</gene>
<protein>
    <submittedName>
        <fullName evidence="1">Uncharacterized protein</fullName>
    </submittedName>
</protein>
<evidence type="ECO:0000313" key="1">
    <source>
        <dbReference type="EMBL" id="PRQ21846.1"/>
    </source>
</evidence>
<dbReference type="Gramene" id="PRQ21846">
    <property type="protein sequence ID" value="PRQ21846"/>
    <property type="gene ID" value="RchiOBHm_Chr7g0243751"/>
</dbReference>
<keyword evidence="2" id="KW-1185">Reference proteome</keyword>
<dbReference type="AlphaFoldDB" id="A0A2P6PIU4"/>
<evidence type="ECO:0000313" key="2">
    <source>
        <dbReference type="Proteomes" id="UP000238479"/>
    </source>
</evidence>
<organism evidence="1 2">
    <name type="scientific">Rosa chinensis</name>
    <name type="common">China rose</name>
    <dbReference type="NCBI Taxonomy" id="74649"/>
    <lineage>
        <taxon>Eukaryota</taxon>
        <taxon>Viridiplantae</taxon>
        <taxon>Streptophyta</taxon>
        <taxon>Embryophyta</taxon>
        <taxon>Tracheophyta</taxon>
        <taxon>Spermatophyta</taxon>
        <taxon>Magnoliopsida</taxon>
        <taxon>eudicotyledons</taxon>
        <taxon>Gunneridae</taxon>
        <taxon>Pentapetalae</taxon>
        <taxon>rosids</taxon>
        <taxon>fabids</taxon>
        <taxon>Rosales</taxon>
        <taxon>Rosaceae</taxon>
        <taxon>Rosoideae</taxon>
        <taxon>Rosoideae incertae sedis</taxon>
        <taxon>Rosa</taxon>
    </lineage>
</organism>
<sequence length="43" mass="5174">MENRLRLLRVKLLRKTQKYEGNGIQKLEVEEKWEPIFLGSACR</sequence>
<accession>A0A2P6PIU4</accession>
<name>A0A2P6PIU4_ROSCH</name>
<dbReference type="Proteomes" id="UP000238479">
    <property type="component" value="Chromosome 7"/>
</dbReference>
<proteinExistence type="predicted"/>
<dbReference type="EMBL" id="PDCK01000045">
    <property type="protein sequence ID" value="PRQ21846.1"/>
    <property type="molecule type" value="Genomic_DNA"/>
</dbReference>
<comment type="caution">
    <text evidence="1">The sequence shown here is derived from an EMBL/GenBank/DDBJ whole genome shotgun (WGS) entry which is preliminary data.</text>
</comment>
<reference evidence="1 2" key="1">
    <citation type="journal article" date="2018" name="Nat. Genet.">
        <title>The Rosa genome provides new insights in the design of modern roses.</title>
        <authorList>
            <person name="Bendahmane M."/>
        </authorList>
    </citation>
    <scope>NUCLEOTIDE SEQUENCE [LARGE SCALE GENOMIC DNA]</scope>
    <source>
        <strain evidence="2">cv. Old Blush</strain>
    </source>
</reference>